<accession>A0ACC1Q963</accession>
<proteinExistence type="predicted"/>
<evidence type="ECO:0000313" key="2">
    <source>
        <dbReference type="Proteomes" id="UP001144978"/>
    </source>
</evidence>
<dbReference type="EMBL" id="JANSHE010000055">
    <property type="protein sequence ID" value="KAJ3018062.1"/>
    <property type="molecule type" value="Genomic_DNA"/>
</dbReference>
<gene>
    <name evidence="1" type="ORF">NUW54_g433</name>
</gene>
<sequence length="147" mass="16934">MSLWTEHRNPEGRTYWFNTQTRESVWEKPDDLKTPFEKALNQTKWKEYFSGGRKYYYNTETKESKWDMPDELLLLLEKVEKENKNAAQPNSAVVPAAAPVLSVGHAMALTWGSPVTSITSRLQLDGRRRRDNQLSGKQGSEESTLVK</sequence>
<keyword evidence="2" id="KW-1185">Reference proteome</keyword>
<reference evidence="1" key="1">
    <citation type="submission" date="2022-08" db="EMBL/GenBank/DDBJ databases">
        <title>Genome Sequence of Pycnoporus sanguineus.</title>
        <authorList>
            <person name="Buettner E."/>
        </authorList>
    </citation>
    <scope>NUCLEOTIDE SEQUENCE</scope>
    <source>
        <strain evidence="1">CG-C14</strain>
    </source>
</reference>
<protein>
    <submittedName>
        <fullName evidence="1">Uncharacterized protein</fullName>
    </submittedName>
</protein>
<dbReference type="Proteomes" id="UP001144978">
    <property type="component" value="Unassembled WGS sequence"/>
</dbReference>
<comment type="caution">
    <text evidence="1">The sequence shown here is derived from an EMBL/GenBank/DDBJ whole genome shotgun (WGS) entry which is preliminary data.</text>
</comment>
<evidence type="ECO:0000313" key="1">
    <source>
        <dbReference type="EMBL" id="KAJ3018062.1"/>
    </source>
</evidence>
<name>A0ACC1Q963_9APHY</name>
<organism evidence="1 2">
    <name type="scientific">Trametes sanguinea</name>
    <dbReference type="NCBI Taxonomy" id="158606"/>
    <lineage>
        <taxon>Eukaryota</taxon>
        <taxon>Fungi</taxon>
        <taxon>Dikarya</taxon>
        <taxon>Basidiomycota</taxon>
        <taxon>Agaricomycotina</taxon>
        <taxon>Agaricomycetes</taxon>
        <taxon>Polyporales</taxon>
        <taxon>Polyporaceae</taxon>
        <taxon>Trametes</taxon>
    </lineage>
</organism>